<evidence type="ECO:0000256" key="4">
    <source>
        <dbReference type="RuleBase" id="RU000394"/>
    </source>
</evidence>
<dbReference type="GO" id="GO:0005874">
    <property type="term" value="C:microtubule"/>
    <property type="evidence" value="ECO:0007669"/>
    <property type="project" value="UniProtKB-KW"/>
</dbReference>
<keyword evidence="5" id="KW-0175">Coiled coil</keyword>
<dbReference type="Pfam" id="PF00225">
    <property type="entry name" value="Kinesin"/>
    <property type="match status" value="2"/>
</dbReference>
<evidence type="ECO:0000259" key="7">
    <source>
        <dbReference type="PROSITE" id="PS50067"/>
    </source>
</evidence>
<protein>
    <recommendedName>
        <fullName evidence="4">Kinesin-like protein</fullName>
    </recommendedName>
</protein>
<reference evidence="9" key="1">
    <citation type="journal article" date="2023" name="Commun. Biol.">
        <title>Genome analysis of Parmales, the sister group of diatoms, reveals the evolutionary specialization of diatoms from phago-mixotrophs to photoautotrophs.</title>
        <authorList>
            <person name="Ban H."/>
            <person name="Sato S."/>
            <person name="Yoshikawa S."/>
            <person name="Yamada K."/>
            <person name="Nakamura Y."/>
            <person name="Ichinomiya M."/>
            <person name="Sato N."/>
            <person name="Blanc-Mathieu R."/>
            <person name="Endo H."/>
            <person name="Kuwata A."/>
            <person name="Ogata H."/>
        </authorList>
    </citation>
    <scope>NUCLEOTIDE SEQUENCE [LARGE SCALE GENOMIC DNA]</scope>
</reference>
<dbReference type="GO" id="GO:0003777">
    <property type="term" value="F:microtubule motor activity"/>
    <property type="evidence" value="ECO:0007669"/>
    <property type="project" value="InterPro"/>
</dbReference>
<evidence type="ECO:0000256" key="2">
    <source>
        <dbReference type="ARBA" id="ARBA00022840"/>
    </source>
</evidence>
<sequence>MPSRVRVVARVRPSSDSDISVTTPVKLPPQYSLSCPSSPISSVPSSRALSIDPISSKLVSYRPFAPPVTFKFDRVLPPGASQGAVFDAAVNVASISEDVFKGLSGGVLCYGQTGAGKTFTMFGDMGDDVEIERGELVPPPPPLSTNLTAKEMLATPKRVQRERKDKEEEERKRALKNVKMQLELAKKAKSDANGKRNINEFDLPPKSTPSQRVSAIVRNYKPNNSNFITSTRPPPPRVPPPPPPPISKSHPPTSIKSSVTRPPSGAGIIPRVVRTLFSISRRYTSINDDVKITFCFIQLYNEKISDLLQPPSSKPSVGGGLQIREDPNLGVFIPGAIQVMATSTKGVLAVLRAAAKQRAVRRTGQNEFSSRSHAVLRFTVTRCTEDKDKPGMSKVRRGTLTFVDLAGSERIFKSRIDKIRPAVNEARQINKSISALGNVIKALAKNSGNDRTEEKEQHVPFRDSKLTRILTETLSGKAACVLIANLSNQIDNAEENMMTLKFAERAMSIATKPIKFESVVKTAPKVAPDRRSGVGGGRVFMQSSTIGRTNNQVLLEQYKTAKKAALQKRTGGQEEKTTERKEEEETEIRKPTIPKHHGNLHLIERNNELEAENETLRRLLKAQNATEDNVIEHIIDEDIDLLQLSDLPFHPPSPSLAPTLDPFSSVSNNLVPKEEFSSSLHKRADDLAGDVEKMKLDLMSIIASSEDVGEGEKETPSSVDEFFAKPPTSWESERMTLMKTIDELQRTLAMKNVRIAQLESRAVGVKKSVRFEQGGGKDKLKVVRRRKGLRGPLIDETNFL</sequence>
<evidence type="ECO:0000313" key="8">
    <source>
        <dbReference type="EMBL" id="GMI40780.1"/>
    </source>
</evidence>
<evidence type="ECO:0000256" key="5">
    <source>
        <dbReference type="SAM" id="Coils"/>
    </source>
</evidence>
<dbReference type="PROSITE" id="PS50067">
    <property type="entry name" value="KINESIN_MOTOR_2"/>
    <property type="match status" value="1"/>
</dbReference>
<evidence type="ECO:0000256" key="6">
    <source>
        <dbReference type="SAM" id="MobiDB-lite"/>
    </source>
</evidence>
<dbReference type="SMART" id="SM00129">
    <property type="entry name" value="KISc"/>
    <property type="match status" value="1"/>
</dbReference>
<dbReference type="InterPro" id="IPR027640">
    <property type="entry name" value="Kinesin-like_fam"/>
</dbReference>
<evidence type="ECO:0000313" key="9">
    <source>
        <dbReference type="Proteomes" id="UP001165065"/>
    </source>
</evidence>
<gene>
    <name evidence="8" type="ORF">TrCOL_g10127</name>
</gene>
<dbReference type="GO" id="GO:0007018">
    <property type="term" value="P:microtubule-based movement"/>
    <property type="evidence" value="ECO:0007669"/>
    <property type="project" value="InterPro"/>
</dbReference>
<evidence type="ECO:0000256" key="3">
    <source>
        <dbReference type="PROSITE-ProRule" id="PRU00283"/>
    </source>
</evidence>
<dbReference type="Gene3D" id="3.40.850.10">
    <property type="entry name" value="Kinesin motor domain"/>
    <property type="match status" value="2"/>
</dbReference>
<feature type="compositionally biased region" description="Low complexity" evidence="6">
    <location>
        <begin position="247"/>
        <end position="258"/>
    </location>
</feature>
<dbReference type="EMBL" id="BRYA01000135">
    <property type="protein sequence ID" value="GMI40780.1"/>
    <property type="molecule type" value="Genomic_DNA"/>
</dbReference>
<dbReference type="GO" id="GO:0005524">
    <property type="term" value="F:ATP binding"/>
    <property type="evidence" value="ECO:0007669"/>
    <property type="project" value="UniProtKB-UniRule"/>
</dbReference>
<dbReference type="GO" id="GO:0051231">
    <property type="term" value="P:spindle elongation"/>
    <property type="evidence" value="ECO:0007669"/>
    <property type="project" value="TreeGrafter"/>
</dbReference>
<keyword evidence="3 4" id="KW-0505">Motor protein</keyword>
<accession>A0A9W7L8P1</accession>
<dbReference type="PANTHER" id="PTHR47969">
    <property type="entry name" value="CHROMOSOME-ASSOCIATED KINESIN KIF4A-RELATED"/>
    <property type="match status" value="1"/>
</dbReference>
<keyword evidence="1 3" id="KW-0547">Nucleotide-binding</keyword>
<dbReference type="SUPFAM" id="SSF52540">
    <property type="entry name" value="P-loop containing nucleoside triphosphate hydrolases"/>
    <property type="match status" value="1"/>
</dbReference>
<feature type="coiled-coil region" evidence="5">
    <location>
        <begin position="599"/>
        <end position="629"/>
    </location>
</feature>
<proteinExistence type="inferred from homology"/>
<dbReference type="Proteomes" id="UP001165065">
    <property type="component" value="Unassembled WGS sequence"/>
</dbReference>
<dbReference type="PROSITE" id="PS00411">
    <property type="entry name" value="KINESIN_MOTOR_1"/>
    <property type="match status" value="1"/>
</dbReference>
<keyword evidence="4" id="KW-0493">Microtubule</keyword>
<dbReference type="InterPro" id="IPR027417">
    <property type="entry name" value="P-loop_NTPase"/>
</dbReference>
<dbReference type="GO" id="GO:0005875">
    <property type="term" value="C:microtubule associated complex"/>
    <property type="evidence" value="ECO:0007669"/>
    <property type="project" value="TreeGrafter"/>
</dbReference>
<feature type="binding site" evidence="3">
    <location>
        <begin position="111"/>
        <end position="118"/>
    </location>
    <ligand>
        <name>ATP</name>
        <dbReference type="ChEBI" id="CHEBI:30616"/>
    </ligand>
</feature>
<dbReference type="GO" id="GO:0007052">
    <property type="term" value="P:mitotic spindle organization"/>
    <property type="evidence" value="ECO:0007669"/>
    <property type="project" value="TreeGrafter"/>
</dbReference>
<dbReference type="InterPro" id="IPR019821">
    <property type="entry name" value="Kinesin_motor_CS"/>
</dbReference>
<feature type="compositionally biased region" description="Basic and acidic residues" evidence="6">
    <location>
        <begin position="186"/>
        <end position="199"/>
    </location>
</feature>
<comment type="caution">
    <text evidence="8">The sequence shown here is derived from an EMBL/GenBank/DDBJ whole genome shotgun (WGS) entry which is preliminary data.</text>
</comment>
<feature type="region of interest" description="Disordered" evidence="6">
    <location>
        <begin position="186"/>
        <end position="264"/>
    </location>
</feature>
<dbReference type="AlphaFoldDB" id="A0A9W7L8P1"/>
<dbReference type="InterPro" id="IPR036961">
    <property type="entry name" value="Kinesin_motor_dom_sf"/>
</dbReference>
<organism evidence="8 9">
    <name type="scientific">Triparma columacea</name>
    <dbReference type="NCBI Taxonomy" id="722753"/>
    <lineage>
        <taxon>Eukaryota</taxon>
        <taxon>Sar</taxon>
        <taxon>Stramenopiles</taxon>
        <taxon>Ochrophyta</taxon>
        <taxon>Bolidophyceae</taxon>
        <taxon>Parmales</taxon>
        <taxon>Triparmaceae</taxon>
        <taxon>Triparma</taxon>
    </lineage>
</organism>
<keyword evidence="2 3" id="KW-0067">ATP-binding</keyword>
<feature type="domain" description="Kinesin motor" evidence="7">
    <location>
        <begin position="4"/>
        <end position="509"/>
    </location>
</feature>
<dbReference type="PANTHER" id="PTHR47969:SF29">
    <property type="entry name" value="KINESIN-LIKE PROTEIN"/>
    <property type="match status" value="1"/>
</dbReference>
<keyword evidence="9" id="KW-1185">Reference proteome</keyword>
<dbReference type="GO" id="GO:0008017">
    <property type="term" value="F:microtubule binding"/>
    <property type="evidence" value="ECO:0007669"/>
    <property type="project" value="InterPro"/>
</dbReference>
<feature type="compositionally biased region" description="Basic and acidic residues" evidence="6">
    <location>
        <begin position="571"/>
        <end position="590"/>
    </location>
</feature>
<dbReference type="PRINTS" id="PR00380">
    <property type="entry name" value="KINESINHEAVY"/>
</dbReference>
<dbReference type="InterPro" id="IPR001752">
    <property type="entry name" value="Kinesin_motor_dom"/>
</dbReference>
<feature type="compositionally biased region" description="Pro residues" evidence="6">
    <location>
        <begin position="232"/>
        <end position="246"/>
    </location>
</feature>
<name>A0A9W7L8P1_9STRA</name>
<comment type="similarity">
    <text evidence="3 4">Belongs to the TRAFAC class myosin-kinesin ATPase superfamily. Kinesin family.</text>
</comment>
<feature type="region of interest" description="Disordered" evidence="6">
    <location>
        <begin position="565"/>
        <end position="590"/>
    </location>
</feature>
<dbReference type="GO" id="GO:0005737">
    <property type="term" value="C:cytoplasm"/>
    <property type="evidence" value="ECO:0007669"/>
    <property type="project" value="UniProtKB-SubCell"/>
</dbReference>
<evidence type="ECO:0000256" key="1">
    <source>
        <dbReference type="ARBA" id="ARBA00022741"/>
    </source>
</evidence>
<dbReference type="OrthoDB" id="199629at2759"/>